<organism evidence="2 3">
    <name type="scientific">Cyclobacterium xiamenense</name>
    <dbReference type="NCBI Taxonomy" id="1297121"/>
    <lineage>
        <taxon>Bacteria</taxon>
        <taxon>Pseudomonadati</taxon>
        <taxon>Bacteroidota</taxon>
        <taxon>Cytophagia</taxon>
        <taxon>Cytophagales</taxon>
        <taxon>Cyclobacteriaceae</taxon>
        <taxon>Cyclobacterium</taxon>
    </lineage>
</organism>
<feature type="transmembrane region" description="Helical" evidence="1">
    <location>
        <begin position="33"/>
        <end position="51"/>
    </location>
</feature>
<protein>
    <recommendedName>
        <fullName evidence="4">PAP2 superfamily protein</fullName>
    </recommendedName>
</protein>
<keyword evidence="1" id="KW-0472">Membrane</keyword>
<feature type="transmembrane region" description="Helical" evidence="1">
    <location>
        <begin position="127"/>
        <end position="153"/>
    </location>
</feature>
<proteinExistence type="predicted"/>
<reference evidence="3" key="1">
    <citation type="submission" date="2016-10" db="EMBL/GenBank/DDBJ databases">
        <authorList>
            <person name="Varghese N."/>
            <person name="Submissions S."/>
        </authorList>
    </citation>
    <scope>NUCLEOTIDE SEQUENCE [LARGE SCALE GENOMIC DNA]</scope>
    <source>
        <strain evidence="3">IBRC-M 10761</strain>
    </source>
</reference>
<evidence type="ECO:0000313" key="3">
    <source>
        <dbReference type="Proteomes" id="UP000199403"/>
    </source>
</evidence>
<gene>
    <name evidence="2" type="ORF">SAMN05192553_11138</name>
</gene>
<feature type="transmembrane region" description="Helical" evidence="1">
    <location>
        <begin position="97"/>
        <end position="115"/>
    </location>
</feature>
<dbReference type="EMBL" id="FNZH01000011">
    <property type="protein sequence ID" value="SEJ75133.1"/>
    <property type="molecule type" value="Genomic_DNA"/>
</dbReference>
<feature type="transmembrane region" description="Helical" evidence="1">
    <location>
        <begin position="165"/>
        <end position="185"/>
    </location>
</feature>
<evidence type="ECO:0000313" key="2">
    <source>
        <dbReference type="EMBL" id="SEJ75133.1"/>
    </source>
</evidence>
<evidence type="ECO:0000256" key="1">
    <source>
        <dbReference type="SAM" id="Phobius"/>
    </source>
</evidence>
<evidence type="ECO:0008006" key="4">
    <source>
        <dbReference type="Google" id="ProtNLM"/>
    </source>
</evidence>
<keyword evidence="1" id="KW-0812">Transmembrane</keyword>
<accession>A0A1H7BBR5</accession>
<keyword evidence="3" id="KW-1185">Reference proteome</keyword>
<sequence length="187" mass="20996">MALRISQIAHPIGLLVGFLAYSLFTILEPIKAGWTLAGTLLLGILPLILWNEYHRRTGRYTNFDVSLRKQRYSLYLWMLFLGTVVFGFLWLSDQPRSIRTGGLVLLQLLLVSFLLNFRIKVSLHLAIAAYISIALSPINLSLAGALIGCLPLIAWSRWQLGRHRITELVVGAILGLICGFQLLWLSP</sequence>
<feature type="transmembrane region" description="Helical" evidence="1">
    <location>
        <begin position="7"/>
        <end position="27"/>
    </location>
</feature>
<dbReference type="Proteomes" id="UP000199403">
    <property type="component" value="Unassembled WGS sequence"/>
</dbReference>
<dbReference type="STRING" id="1416801.SAMN05192553_11138"/>
<keyword evidence="1" id="KW-1133">Transmembrane helix</keyword>
<feature type="transmembrane region" description="Helical" evidence="1">
    <location>
        <begin position="72"/>
        <end position="91"/>
    </location>
</feature>
<dbReference type="AlphaFoldDB" id="A0A1H7BBR5"/>
<dbReference type="InterPro" id="IPR036938">
    <property type="entry name" value="PAP2/HPO_sf"/>
</dbReference>
<dbReference type="SUPFAM" id="SSF48317">
    <property type="entry name" value="Acid phosphatase/Vanadium-dependent haloperoxidase"/>
    <property type="match status" value="1"/>
</dbReference>
<name>A0A1H7BBR5_9BACT</name>